<dbReference type="STRING" id="152573.SAMN04488051_108150"/>
<dbReference type="Gene3D" id="1.25.40.10">
    <property type="entry name" value="Tetratricopeptide repeat domain"/>
    <property type="match status" value="1"/>
</dbReference>
<keyword evidence="1" id="KW-0732">Signal</keyword>
<dbReference type="SMART" id="SM00671">
    <property type="entry name" value="SEL1"/>
    <property type="match status" value="2"/>
</dbReference>
<dbReference type="SUPFAM" id="SSF81901">
    <property type="entry name" value="HCP-like"/>
    <property type="match status" value="2"/>
</dbReference>
<dbReference type="InterPro" id="IPR011990">
    <property type="entry name" value="TPR-like_helical_dom_sf"/>
</dbReference>
<dbReference type="Pfam" id="PF08238">
    <property type="entry name" value="Sel1"/>
    <property type="match status" value="2"/>
</dbReference>
<accession>A0A1H4F1P1</accession>
<dbReference type="PANTHER" id="PTHR11102">
    <property type="entry name" value="SEL-1-LIKE PROTEIN"/>
    <property type="match status" value="1"/>
</dbReference>
<dbReference type="AlphaFoldDB" id="A0A1H4F1P1"/>
<evidence type="ECO:0000256" key="1">
    <source>
        <dbReference type="SAM" id="SignalP"/>
    </source>
</evidence>
<proteinExistence type="predicted"/>
<evidence type="ECO:0000313" key="2">
    <source>
        <dbReference type="EMBL" id="SEA91129.1"/>
    </source>
</evidence>
<dbReference type="PANTHER" id="PTHR11102:SF160">
    <property type="entry name" value="ERAD-ASSOCIATED E3 UBIQUITIN-PROTEIN LIGASE COMPONENT HRD3"/>
    <property type="match status" value="1"/>
</dbReference>
<organism evidence="2 3">
    <name type="scientific">Alkalimonas amylolytica</name>
    <dbReference type="NCBI Taxonomy" id="152573"/>
    <lineage>
        <taxon>Bacteria</taxon>
        <taxon>Pseudomonadati</taxon>
        <taxon>Pseudomonadota</taxon>
        <taxon>Gammaproteobacteria</taxon>
        <taxon>Alkalimonas</taxon>
    </lineage>
</organism>
<dbReference type="EMBL" id="FNRM01000008">
    <property type="protein sequence ID" value="SEA91129.1"/>
    <property type="molecule type" value="Genomic_DNA"/>
</dbReference>
<dbReference type="Proteomes" id="UP000198773">
    <property type="component" value="Unassembled WGS sequence"/>
</dbReference>
<name>A0A1H4F1P1_ALKAM</name>
<dbReference type="InterPro" id="IPR006597">
    <property type="entry name" value="Sel1-like"/>
</dbReference>
<gene>
    <name evidence="2" type="ORF">SAMN04488051_108150</name>
</gene>
<feature type="chain" id="PRO_5011450841" evidence="1">
    <location>
        <begin position="22"/>
        <end position="361"/>
    </location>
</feature>
<protein>
    <submittedName>
        <fullName evidence="2">TPR repeat</fullName>
    </submittedName>
</protein>
<sequence>MKIKKVFFSFLLLFVSPASIASDCNSMADKRLAVISNCYGSNLSYEEQSACDDDLSNTPPTLEVQLLSDCIQKNMKCLERWVQLVINYQLVNLYDIGIDLLSSGNFPDSFWIQNSLASFYILRGKDRDYAAAEVILATLIDDNNRLALGNLAELKILKQEYEDALKIFEYLRLNQIEFEKDHDNLLRLAQLYHFGSGSFKQWDKAEDLYLRALPLSSSGHAEYLLADILLKSDRVEAGLIMLDKAIDKGSVNAAEMLASFFWEGIHVEKNTRKAFKYFQVASKLGSVSALYNQGIIYNQLKEYRKMKIAFYAAAVFGDENAIYILEKNGEIVNNHICDVRALFSRSDNFLFYDHLTLQELD</sequence>
<reference evidence="2 3" key="1">
    <citation type="submission" date="2016-10" db="EMBL/GenBank/DDBJ databases">
        <authorList>
            <person name="de Groot N.N."/>
        </authorList>
    </citation>
    <scope>NUCLEOTIDE SEQUENCE [LARGE SCALE GENOMIC DNA]</scope>
    <source>
        <strain evidence="2 3">CGMCC 1.3430</strain>
    </source>
</reference>
<dbReference type="InterPro" id="IPR050767">
    <property type="entry name" value="Sel1_AlgK"/>
</dbReference>
<evidence type="ECO:0000313" key="3">
    <source>
        <dbReference type="Proteomes" id="UP000198773"/>
    </source>
</evidence>
<feature type="signal peptide" evidence="1">
    <location>
        <begin position="1"/>
        <end position="21"/>
    </location>
</feature>
<keyword evidence="3" id="KW-1185">Reference proteome</keyword>